<dbReference type="PANTHER" id="PTHR48106">
    <property type="entry name" value="QUINONE OXIDOREDUCTASE PIG3-RELATED"/>
    <property type="match status" value="1"/>
</dbReference>
<evidence type="ECO:0000313" key="6">
    <source>
        <dbReference type="Proteomes" id="UP001524587"/>
    </source>
</evidence>
<dbReference type="Pfam" id="PF08240">
    <property type="entry name" value="ADH_N"/>
    <property type="match status" value="1"/>
</dbReference>
<dbReference type="InterPro" id="IPR013154">
    <property type="entry name" value="ADH-like_N"/>
</dbReference>
<organism evidence="5 6">
    <name type="scientific">Endosaccharibacter trunci</name>
    <dbReference type="NCBI Taxonomy" id="2812733"/>
    <lineage>
        <taxon>Bacteria</taxon>
        <taxon>Pseudomonadati</taxon>
        <taxon>Pseudomonadota</taxon>
        <taxon>Alphaproteobacteria</taxon>
        <taxon>Acetobacterales</taxon>
        <taxon>Acetobacteraceae</taxon>
        <taxon>Endosaccharibacter</taxon>
    </lineage>
</organism>
<dbReference type="SUPFAM" id="SSF50129">
    <property type="entry name" value="GroES-like"/>
    <property type="match status" value="1"/>
</dbReference>
<evidence type="ECO:0000256" key="3">
    <source>
        <dbReference type="SAM" id="MobiDB-lite"/>
    </source>
</evidence>
<name>A0ABT1W855_9PROT</name>
<dbReference type="InterPro" id="IPR013149">
    <property type="entry name" value="ADH-like_C"/>
</dbReference>
<dbReference type="InterPro" id="IPR014189">
    <property type="entry name" value="Quinone_OxRdtase_PIG3"/>
</dbReference>
<dbReference type="CDD" id="cd05276">
    <property type="entry name" value="p53_inducible_oxidoreductase"/>
    <property type="match status" value="1"/>
</dbReference>
<dbReference type="RefSeq" id="WP_422864533.1">
    <property type="nucleotide sequence ID" value="NZ_JAMSKV010000009.1"/>
</dbReference>
<evidence type="ECO:0000256" key="1">
    <source>
        <dbReference type="ARBA" id="ARBA00022857"/>
    </source>
</evidence>
<dbReference type="SUPFAM" id="SSF51735">
    <property type="entry name" value="NAD(P)-binding Rossmann-fold domains"/>
    <property type="match status" value="1"/>
</dbReference>
<evidence type="ECO:0000313" key="5">
    <source>
        <dbReference type="EMBL" id="MCQ8279057.1"/>
    </source>
</evidence>
<keyword evidence="6" id="KW-1185">Reference proteome</keyword>
<dbReference type="InterPro" id="IPR036291">
    <property type="entry name" value="NAD(P)-bd_dom_sf"/>
</dbReference>
<dbReference type="PANTHER" id="PTHR48106:SF8">
    <property type="entry name" value="OS02G0805600 PROTEIN"/>
    <property type="match status" value="1"/>
</dbReference>
<evidence type="ECO:0000256" key="2">
    <source>
        <dbReference type="ARBA" id="ARBA00023002"/>
    </source>
</evidence>
<accession>A0ABT1W855</accession>
<keyword evidence="1" id="KW-0521">NADP</keyword>
<proteinExistence type="predicted"/>
<dbReference type="Gene3D" id="3.40.50.720">
    <property type="entry name" value="NAD(P)-binding Rossmann-like Domain"/>
    <property type="match status" value="1"/>
</dbReference>
<dbReference type="InterPro" id="IPR020843">
    <property type="entry name" value="ER"/>
</dbReference>
<dbReference type="SMART" id="SM00829">
    <property type="entry name" value="PKS_ER"/>
    <property type="match status" value="1"/>
</dbReference>
<feature type="region of interest" description="Disordered" evidence="3">
    <location>
        <begin position="1"/>
        <end position="23"/>
    </location>
</feature>
<comment type="caution">
    <text evidence="5">The sequence shown here is derived from an EMBL/GenBank/DDBJ whole genome shotgun (WGS) entry which is preliminary data.</text>
</comment>
<dbReference type="Proteomes" id="UP001524587">
    <property type="component" value="Unassembled WGS sequence"/>
</dbReference>
<reference evidence="5 6" key="1">
    <citation type="submission" date="2022-06" db="EMBL/GenBank/DDBJ databases">
        <title>Endosaccharibacter gen. nov., sp. nov., endophytic bacteria isolated from sugarcane.</title>
        <authorList>
            <person name="Pitiwittayakul N."/>
            <person name="Yukphan P."/>
            <person name="Charoenyingcharoen P."/>
            <person name="Tanasupawat S."/>
        </authorList>
    </citation>
    <scope>NUCLEOTIDE SEQUENCE [LARGE SCALE GENOMIC DNA]</scope>
    <source>
        <strain evidence="5 6">KSS8</strain>
    </source>
</reference>
<dbReference type="NCBIfam" id="TIGR02824">
    <property type="entry name" value="quinone_pig3"/>
    <property type="match status" value="1"/>
</dbReference>
<protein>
    <submittedName>
        <fullName evidence="5">NAD(P)H-quinone oxidoreductase</fullName>
    </submittedName>
</protein>
<gene>
    <name evidence="5" type="ORF">NFI95_11425</name>
</gene>
<sequence>MVTTDRTMRHVTHNPSGGGPETMGFAEAPMPVPRPGELLIEVEAAGVNRPDVMQRAGKYPPPPGASPILGLEVAGRVVALGPPGDRPSRFQVGDRVCALVNGGGYATFCVAPVGQCLPCPAGLDVVQSAALPETCFTVWSNLFRTGRLRSGETVLIHGATSGIGSIAIQLATQFGARVFATCGDARKAEITRSLGAEAAINYKEEDFAERVAALTEGRGVDVVLDIVGAAYLERNLRSLADLGRLVLVSVQSGAVASGVDLARIMSKRLTLTGTTLRPRTAAFKAELADSLAEHVWPLIEAGKVKPLMERVLPFEQVRQAHELMEGGSHAGKIVLDLRREERAA</sequence>
<dbReference type="Pfam" id="PF00107">
    <property type="entry name" value="ADH_zinc_N"/>
    <property type="match status" value="1"/>
</dbReference>
<feature type="domain" description="Enoyl reductase (ER)" evidence="4">
    <location>
        <begin position="18"/>
        <end position="335"/>
    </location>
</feature>
<keyword evidence="2" id="KW-0560">Oxidoreductase</keyword>
<dbReference type="Gene3D" id="3.90.180.10">
    <property type="entry name" value="Medium-chain alcohol dehydrogenases, catalytic domain"/>
    <property type="match status" value="1"/>
</dbReference>
<evidence type="ECO:0000259" key="4">
    <source>
        <dbReference type="SMART" id="SM00829"/>
    </source>
</evidence>
<dbReference type="EMBL" id="JAMSKV010000009">
    <property type="protein sequence ID" value="MCQ8279057.1"/>
    <property type="molecule type" value="Genomic_DNA"/>
</dbReference>
<dbReference type="InterPro" id="IPR011032">
    <property type="entry name" value="GroES-like_sf"/>
</dbReference>